<dbReference type="SMART" id="SM00889">
    <property type="entry name" value="EFG_IV"/>
    <property type="match status" value="1"/>
</dbReference>
<dbReference type="SMART" id="SM00838">
    <property type="entry name" value="EFG_C"/>
    <property type="match status" value="1"/>
</dbReference>
<gene>
    <name evidence="7" type="ORF">CHIRRI_LOCUS10622</name>
</gene>
<dbReference type="Gene3D" id="3.30.70.870">
    <property type="entry name" value="Elongation Factor G (Translational Gtpase), domain 3"/>
    <property type="match status" value="1"/>
</dbReference>
<dbReference type="PROSITE" id="PS00301">
    <property type="entry name" value="G_TR_1"/>
    <property type="match status" value="1"/>
</dbReference>
<dbReference type="SUPFAM" id="SSF54980">
    <property type="entry name" value="EF-G C-terminal domain-like"/>
    <property type="match status" value="2"/>
</dbReference>
<feature type="domain" description="Tr-type G" evidence="6">
    <location>
        <begin position="28"/>
        <end position="310"/>
    </location>
</feature>
<reference evidence="7" key="1">
    <citation type="submission" date="2022-01" db="EMBL/GenBank/DDBJ databases">
        <authorList>
            <person name="King R."/>
        </authorList>
    </citation>
    <scope>NUCLEOTIDE SEQUENCE</scope>
</reference>
<dbReference type="FunFam" id="3.30.70.870:FF:000005">
    <property type="entry name" value="Ribosome-releasing factor 2, mitochondrial"/>
    <property type="match status" value="1"/>
</dbReference>
<dbReference type="Pfam" id="PF00009">
    <property type="entry name" value="GTP_EFTU"/>
    <property type="match status" value="1"/>
</dbReference>
<dbReference type="CDD" id="cd01886">
    <property type="entry name" value="EF-G"/>
    <property type="match status" value="1"/>
</dbReference>
<dbReference type="NCBIfam" id="TIGR00231">
    <property type="entry name" value="small_GTP"/>
    <property type="match status" value="1"/>
</dbReference>
<keyword evidence="4" id="KW-0496">Mitochondrion</keyword>
<evidence type="ECO:0000313" key="8">
    <source>
        <dbReference type="Proteomes" id="UP001153620"/>
    </source>
</evidence>
<dbReference type="PROSITE" id="PS51722">
    <property type="entry name" value="G_TR_2"/>
    <property type="match status" value="1"/>
</dbReference>
<dbReference type="InterPro" id="IPR005517">
    <property type="entry name" value="Transl_elong_EFG/EF2_IV"/>
</dbReference>
<dbReference type="InterPro" id="IPR035649">
    <property type="entry name" value="EFG_V"/>
</dbReference>
<proteinExistence type="predicted"/>
<dbReference type="InterPro" id="IPR041095">
    <property type="entry name" value="EFG_II"/>
</dbReference>
<dbReference type="InterPro" id="IPR031157">
    <property type="entry name" value="G_TR_CS"/>
</dbReference>
<dbReference type="Gene3D" id="2.40.30.10">
    <property type="entry name" value="Translation factors"/>
    <property type="match status" value="1"/>
</dbReference>
<keyword evidence="2" id="KW-0648">Protein biosynthesis</keyword>
<dbReference type="EMBL" id="OU895879">
    <property type="protein sequence ID" value="CAG9807776.1"/>
    <property type="molecule type" value="Genomic_DNA"/>
</dbReference>
<dbReference type="InterPro" id="IPR020568">
    <property type="entry name" value="Ribosomal_Su5_D2-typ_SF"/>
</dbReference>
<protein>
    <recommendedName>
        <fullName evidence="6">Tr-type G domain-containing protein</fullName>
    </recommendedName>
</protein>
<dbReference type="InterPro" id="IPR053905">
    <property type="entry name" value="EF-G-like_DII"/>
</dbReference>
<evidence type="ECO:0000256" key="4">
    <source>
        <dbReference type="ARBA" id="ARBA00023128"/>
    </source>
</evidence>
<dbReference type="OrthoDB" id="198619at2759"/>
<organism evidence="7 8">
    <name type="scientific">Chironomus riparius</name>
    <dbReference type="NCBI Taxonomy" id="315576"/>
    <lineage>
        <taxon>Eukaryota</taxon>
        <taxon>Metazoa</taxon>
        <taxon>Ecdysozoa</taxon>
        <taxon>Arthropoda</taxon>
        <taxon>Hexapoda</taxon>
        <taxon>Insecta</taxon>
        <taxon>Pterygota</taxon>
        <taxon>Neoptera</taxon>
        <taxon>Endopterygota</taxon>
        <taxon>Diptera</taxon>
        <taxon>Nematocera</taxon>
        <taxon>Chironomoidea</taxon>
        <taxon>Chironomidae</taxon>
        <taxon>Chironominae</taxon>
        <taxon>Chironomus</taxon>
    </lineage>
</organism>
<dbReference type="CDD" id="cd16262">
    <property type="entry name" value="EFG_III"/>
    <property type="match status" value="1"/>
</dbReference>
<evidence type="ECO:0000259" key="6">
    <source>
        <dbReference type="PROSITE" id="PS51722"/>
    </source>
</evidence>
<evidence type="ECO:0000313" key="7">
    <source>
        <dbReference type="EMBL" id="CAG9807776.1"/>
    </source>
</evidence>
<dbReference type="InterPro" id="IPR009000">
    <property type="entry name" value="Transl_B-barrel_sf"/>
</dbReference>
<dbReference type="Pfam" id="PF22042">
    <property type="entry name" value="EF-G_D2"/>
    <property type="match status" value="1"/>
</dbReference>
<dbReference type="Gene3D" id="3.30.230.10">
    <property type="match status" value="1"/>
</dbReference>
<dbReference type="PANTHER" id="PTHR43261">
    <property type="entry name" value="TRANSLATION ELONGATION FACTOR G-RELATED"/>
    <property type="match status" value="1"/>
</dbReference>
<keyword evidence="1" id="KW-0547">Nucleotide-binding</keyword>
<keyword evidence="5" id="KW-0342">GTP-binding</keyword>
<keyword evidence="3" id="KW-0809">Transit peptide</keyword>
<dbReference type="Proteomes" id="UP001153620">
    <property type="component" value="Chromosome 3"/>
</dbReference>
<dbReference type="PANTHER" id="PTHR43261:SF1">
    <property type="entry name" value="RIBOSOME-RELEASING FACTOR 2, MITOCHONDRIAL"/>
    <property type="match status" value="1"/>
</dbReference>
<accession>A0A9N9S1B5</accession>
<dbReference type="CDD" id="cd03713">
    <property type="entry name" value="EFG_mtEFG_C"/>
    <property type="match status" value="1"/>
</dbReference>
<evidence type="ECO:0000256" key="3">
    <source>
        <dbReference type="ARBA" id="ARBA00022946"/>
    </source>
</evidence>
<dbReference type="GO" id="GO:0005759">
    <property type="term" value="C:mitochondrial matrix"/>
    <property type="evidence" value="ECO:0007669"/>
    <property type="project" value="UniProtKB-ARBA"/>
</dbReference>
<dbReference type="InterPro" id="IPR000795">
    <property type="entry name" value="T_Tr_GTP-bd_dom"/>
</dbReference>
<reference evidence="7" key="2">
    <citation type="submission" date="2022-10" db="EMBL/GenBank/DDBJ databases">
        <authorList>
            <consortium name="ENA_rothamsted_submissions"/>
            <consortium name="culmorum"/>
            <person name="King R."/>
        </authorList>
    </citation>
    <scope>NUCLEOTIDE SEQUENCE</scope>
</reference>
<evidence type="ECO:0000256" key="1">
    <source>
        <dbReference type="ARBA" id="ARBA00022741"/>
    </source>
</evidence>
<keyword evidence="8" id="KW-1185">Reference proteome</keyword>
<dbReference type="SUPFAM" id="SSF54211">
    <property type="entry name" value="Ribosomal protein S5 domain 2-like"/>
    <property type="match status" value="1"/>
</dbReference>
<dbReference type="InterPro" id="IPR014721">
    <property type="entry name" value="Ribsml_uS5_D2-typ_fold_subgr"/>
</dbReference>
<dbReference type="PRINTS" id="PR00315">
    <property type="entry name" value="ELONGATNFCT"/>
</dbReference>
<dbReference type="GO" id="GO:0003924">
    <property type="term" value="F:GTPase activity"/>
    <property type="evidence" value="ECO:0007669"/>
    <property type="project" value="InterPro"/>
</dbReference>
<name>A0A9N9S1B5_9DIPT</name>
<dbReference type="InterPro" id="IPR009022">
    <property type="entry name" value="EFG_III"/>
</dbReference>
<dbReference type="AlphaFoldDB" id="A0A9N9S1B5"/>
<dbReference type="SUPFAM" id="SSF52540">
    <property type="entry name" value="P-loop containing nucleoside triphosphate hydrolases"/>
    <property type="match status" value="1"/>
</dbReference>
<dbReference type="FunFam" id="3.30.70.240:FF:000001">
    <property type="entry name" value="Elongation factor G"/>
    <property type="match status" value="1"/>
</dbReference>
<evidence type="ECO:0000256" key="2">
    <source>
        <dbReference type="ARBA" id="ARBA00022917"/>
    </source>
</evidence>
<dbReference type="InterPro" id="IPR000640">
    <property type="entry name" value="EFG_V-like"/>
</dbReference>
<dbReference type="GO" id="GO:0032543">
    <property type="term" value="P:mitochondrial translation"/>
    <property type="evidence" value="ECO:0007669"/>
    <property type="project" value="TreeGrafter"/>
</dbReference>
<dbReference type="SUPFAM" id="SSF50447">
    <property type="entry name" value="Translation proteins"/>
    <property type="match status" value="1"/>
</dbReference>
<dbReference type="GO" id="GO:0005525">
    <property type="term" value="F:GTP binding"/>
    <property type="evidence" value="ECO:0007669"/>
    <property type="project" value="UniProtKB-KW"/>
</dbReference>
<dbReference type="Gene3D" id="3.40.50.300">
    <property type="entry name" value="P-loop containing nucleotide triphosphate hydrolases"/>
    <property type="match status" value="1"/>
</dbReference>
<dbReference type="InterPro" id="IPR005225">
    <property type="entry name" value="Small_GTP-bd"/>
</dbReference>
<dbReference type="GO" id="GO:0032790">
    <property type="term" value="P:ribosome disassembly"/>
    <property type="evidence" value="ECO:0007669"/>
    <property type="project" value="TreeGrafter"/>
</dbReference>
<sequence length="733" mass="82469">MLNRFRLISFKNHLRRCYSTQRKTDGQESIRNIGILAHIDAGKTTTTERMLFYSGKIKTLGEVHHGTTLTDFLAQERERGITICSSAVSFKWKDFRINLLDTPGHIDFTMEVEQSLGAVDSSVIILDGSAGVEAQTITVWSQSDRYELPKIIFVNKMDRQDADFYECVADVQTKLHALPLELQMPFKEKNNFKGCVCVIDLLSLKRIVWDQKHQGQIYKVEEISDEKMLKEAKEKRMQMIDTLSGHDDNLAEAIIASESLENIDVNLILNAIRRLTLKRTIVPIVMGSAYKNVGVQLLIDSVINYLPAPNERNAMYDCFNDDFVAKVFKVTHDKQRGPLSLIRIYRGELKRGARIMTSSGIAEHVQRIYEPLADEFREIEHVSAGNVCVCTLKSTKTGDLLISNMTSLKNAQKRSKKYSVCSDDEENDTSFLLEAKIPDAVYFCSIEPPSISYQSALDSAIMQIQREDPSLRVRYDETTMQTVLGGMGELHLEIIKSRLLTEYKIDADLGPLQIAYKETLENRHRSSLKSEKEIAGSKQSVEIELTVDVLREGEEIFRVDNSPEGLENLKMIRPKFIYLVKKAAVNALDRGPKIGGQIVNVKIILHKLVIGRGTVDSFIAAVTAQCIQKILIEADSKLMEPMMAIQIVLPSDKVSQVITDLARRRSQIIDISMRGEDNKIIEVIAPLAELSGYSSVLRTITSGTASVSMQPHCYSLLSSVDENLAIRRAQGLE</sequence>
<dbReference type="InterPro" id="IPR035647">
    <property type="entry name" value="EFG_III/V"/>
</dbReference>
<dbReference type="Gene3D" id="3.30.70.240">
    <property type="match status" value="1"/>
</dbReference>
<evidence type="ECO:0000256" key="5">
    <source>
        <dbReference type="ARBA" id="ARBA00023134"/>
    </source>
</evidence>
<dbReference type="Pfam" id="PF00679">
    <property type="entry name" value="EFG_C"/>
    <property type="match status" value="1"/>
</dbReference>
<dbReference type="InterPro" id="IPR027417">
    <property type="entry name" value="P-loop_NTPase"/>
</dbReference>
<dbReference type="FunFam" id="3.40.50.300:FF:000514">
    <property type="entry name" value="Ribosome-releasing factor 2, mitochondrial"/>
    <property type="match status" value="1"/>
</dbReference>
<dbReference type="Pfam" id="PF14492">
    <property type="entry name" value="EFG_III"/>
    <property type="match status" value="1"/>
</dbReference>